<feature type="transmembrane region" description="Helical" evidence="5">
    <location>
        <begin position="12"/>
        <end position="31"/>
    </location>
</feature>
<dbReference type="PANTHER" id="PTHR43879">
    <property type="entry name" value="ABC TRANSPORTER PERMEASE PROTEIN"/>
    <property type="match status" value="1"/>
</dbReference>
<keyword evidence="4 5" id="KW-0472">Membrane</keyword>
<evidence type="ECO:0000259" key="6">
    <source>
        <dbReference type="PROSITE" id="PS50928"/>
    </source>
</evidence>
<dbReference type="Pfam" id="PF00528">
    <property type="entry name" value="BPD_transp_1"/>
    <property type="match status" value="1"/>
</dbReference>
<dbReference type="PROSITE" id="PS50928">
    <property type="entry name" value="ABC_TM1"/>
    <property type="match status" value="1"/>
</dbReference>
<dbReference type="GO" id="GO:0005886">
    <property type="term" value="C:plasma membrane"/>
    <property type="evidence" value="ECO:0007669"/>
    <property type="project" value="UniProtKB-SubCell"/>
</dbReference>
<keyword evidence="8" id="KW-1185">Reference proteome</keyword>
<keyword evidence="2 5" id="KW-0812">Transmembrane</keyword>
<comment type="subcellular location">
    <subcellularLocation>
        <location evidence="5">Cell membrane</location>
        <topology evidence="5">Multi-pass membrane protein</topology>
    </subcellularLocation>
    <subcellularLocation>
        <location evidence="1">Membrane</location>
        <topology evidence="1">Multi-pass membrane protein</topology>
    </subcellularLocation>
</comment>
<dbReference type="SUPFAM" id="SSF161098">
    <property type="entry name" value="MetI-like"/>
    <property type="match status" value="1"/>
</dbReference>
<comment type="similarity">
    <text evidence="5">Belongs to the binding-protein-dependent transport system permease family.</text>
</comment>
<feature type="transmembrane region" description="Helical" evidence="5">
    <location>
        <begin position="105"/>
        <end position="128"/>
    </location>
</feature>
<keyword evidence="5" id="KW-0813">Transport</keyword>
<accession>A0A0K2SIY8</accession>
<feature type="transmembrane region" description="Helical" evidence="5">
    <location>
        <begin position="73"/>
        <end position="93"/>
    </location>
</feature>
<reference evidence="8" key="2">
    <citation type="journal article" date="2016" name="Int. J. Syst. Evol. Microbiol.">
        <title>Complete genome sequence and cell structure of Limnochorda pilosa, a Gram-negative spore-former within the phylum Firmicutes.</title>
        <authorList>
            <person name="Watanabe M."/>
            <person name="Kojima H."/>
            <person name="Fukui M."/>
        </authorList>
    </citation>
    <scope>NUCLEOTIDE SEQUENCE [LARGE SCALE GENOMIC DNA]</scope>
    <source>
        <strain evidence="8">HC45</strain>
    </source>
</reference>
<dbReference type="PANTHER" id="PTHR43879:SF1">
    <property type="entry name" value="GLUCOSE IMPORT SYSTEM PERMEASE PROTEIN GLCU"/>
    <property type="match status" value="1"/>
</dbReference>
<evidence type="ECO:0000256" key="5">
    <source>
        <dbReference type="RuleBase" id="RU363032"/>
    </source>
</evidence>
<dbReference type="GO" id="GO:0055085">
    <property type="term" value="P:transmembrane transport"/>
    <property type="evidence" value="ECO:0007669"/>
    <property type="project" value="InterPro"/>
</dbReference>
<evidence type="ECO:0000256" key="2">
    <source>
        <dbReference type="ARBA" id="ARBA00022692"/>
    </source>
</evidence>
<gene>
    <name evidence="7" type="ORF">LIP_1198</name>
</gene>
<keyword evidence="3 5" id="KW-1133">Transmembrane helix</keyword>
<feature type="transmembrane region" description="Helical" evidence="5">
    <location>
        <begin position="242"/>
        <end position="264"/>
    </location>
</feature>
<dbReference type="PATRIC" id="fig|1555112.3.peg.1248"/>
<dbReference type="InterPro" id="IPR000515">
    <property type="entry name" value="MetI-like"/>
</dbReference>
<dbReference type="CDD" id="cd06261">
    <property type="entry name" value="TM_PBP2"/>
    <property type="match status" value="1"/>
</dbReference>
<feature type="transmembrane region" description="Helical" evidence="5">
    <location>
        <begin position="181"/>
        <end position="202"/>
    </location>
</feature>
<organism evidence="7 8">
    <name type="scientific">Limnochorda pilosa</name>
    <dbReference type="NCBI Taxonomy" id="1555112"/>
    <lineage>
        <taxon>Bacteria</taxon>
        <taxon>Bacillati</taxon>
        <taxon>Bacillota</taxon>
        <taxon>Limnochordia</taxon>
        <taxon>Limnochordales</taxon>
        <taxon>Limnochordaceae</taxon>
        <taxon>Limnochorda</taxon>
    </lineage>
</organism>
<evidence type="ECO:0000313" key="7">
    <source>
        <dbReference type="EMBL" id="BAS27055.1"/>
    </source>
</evidence>
<evidence type="ECO:0000313" key="8">
    <source>
        <dbReference type="Proteomes" id="UP000065807"/>
    </source>
</evidence>
<feature type="domain" description="ABC transmembrane type-1" evidence="6">
    <location>
        <begin position="69"/>
        <end position="259"/>
    </location>
</feature>
<dbReference type="AlphaFoldDB" id="A0A0K2SIY8"/>
<dbReference type="Proteomes" id="UP000065807">
    <property type="component" value="Chromosome"/>
</dbReference>
<feature type="transmembrane region" description="Helical" evidence="5">
    <location>
        <begin position="140"/>
        <end position="160"/>
    </location>
</feature>
<evidence type="ECO:0000256" key="3">
    <source>
        <dbReference type="ARBA" id="ARBA00022989"/>
    </source>
</evidence>
<evidence type="ECO:0000256" key="1">
    <source>
        <dbReference type="ARBA" id="ARBA00004141"/>
    </source>
</evidence>
<protein>
    <submittedName>
        <fullName evidence="7">ABC transporter permease</fullName>
    </submittedName>
</protein>
<dbReference type="InterPro" id="IPR035906">
    <property type="entry name" value="MetI-like_sf"/>
</dbReference>
<reference evidence="8" key="1">
    <citation type="submission" date="2015-07" db="EMBL/GenBank/DDBJ databases">
        <title>Complete genome sequence and phylogenetic analysis of Limnochorda pilosa.</title>
        <authorList>
            <person name="Watanabe M."/>
            <person name="Kojima H."/>
            <person name="Fukui M."/>
        </authorList>
    </citation>
    <scope>NUCLEOTIDE SEQUENCE [LARGE SCALE GENOMIC DNA]</scope>
    <source>
        <strain evidence="8">HC45</strain>
    </source>
</reference>
<dbReference type="KEGG" id="lpil:LIP_1198"/>
<dbReference type="Gene3D" id="1.10.3720.10">
    <property type="entry name" value="MetI-like"/>
    <property type="match status" value="1"/>
</dbReference>
<name>A0A0K2SIY8_LIMPI</name>
<proteinExistence type="inferred from homology"/>
<dbReference type="EMBL" id="AP014924">
    <property type="protein sequence ID" value="BAS27055.1"/>
    <property type="molecule type" value="Genomic_DNA"/>
</dbReference>
<sequence>MRRPWSWGRVALYAGLIVLALVYLMPVYMTVVTSLKDPSEIRLATAWKPPTEVSWEGYRAALGQFAPKLRNSFVLAVSATVLSALLGSMNGYVLSKWRLPGAQLIFPLMVFGMFIPYQSILIPLFQFLRSVNLYGGLPGLILVHVVYGLPITTLLFRNFYAELPDEMIQSSSIDGAGFFGIYRWIVLPLSAPAFVVVVIWQFTQIWNEFLFAVTLTQPAWQPITVALANLAGGEAVQWNLPMAGSILAALPTVLVYVFLGRYFIRGLLAGSLKG</sequence>
<evidence type="ECO:0000256" key="4">
    <source>
        <dbReference type="ARBA" id="ARBA00023136"/>
    </source>
</evidence>
<dbReference type="STRING" id="1555112.LIP_1198"/>